<gene>
    <name evidence="2" type="ORF">CINCED_3A016514</name>
</gene>
<evidence type="ECO:0000313" key="3">
    <source>
        <dbReference type="Proteomes" id="UP000325440"/>
    </source>
</evidence>
<dbReference type="EMBL" id="CABPRJ010000962">
    <property type="protein sequence ID" value="VVC33048.1"/>
    <property type="molecule type" value="Genomic_DNA"/>
</dbReference>
<accession>A0A5E4MNE8</accession>
<reference evidence="2 3" key="1">
    <citation type="submission" date="2019-08" db="EMBL/GenBank/DDBJ databases">
        <authorList>
            <person name="Alioto T."/>
            <person name="Alioto T."/>
            <person name="Gomez Garrido J."/>
        </authorList>
    </citation>
    <scope>NUCLEOTIDE SEQUENCE [LARGE SCALE GENOMIC DNA]</scope>
</reference>
<keyword evidence="3" id="KW-1185">Reference proteome</keyword>
<sequence>MDARQNDLPEYEWEAAGDGPATPSADNVLRLWIMAHDRDYGPAAGDPGIVYLNIPGRGAAEPNDAAGVPR</sequence>
<dbReference type="Proteomes" id="UP000325440">
    <property type="component" value="Unassembled WGS sequence"/>
</dbReference>
<organism evidence="2 3">
    <name type="scientific">Cinara cedri</name>
    <dbReference type="NCBI Taxonomy" id="506608"/>
    <lineage>
        <taxon>Eukaryota</taxon>
        <taxon>Metazoa</taxon>
        <taxon>Ecdysozoa</taxon>
        <taxon>Arthropoda</taxon>
        <taxon>Hexapoda</taxon>
        <taxon>Insecta</taxon>
        <taxon>Pterygota</taxon>
        <taxon>Neoptera</taxon>
        <taxon>Paraneoptera</taxon>
        <taxon>Hemiptera</taxon>
        <taxon>Sternorrhyncha</taxon>
        <taxon>Aphidomorpha</taxon>
        <taxon>Aphidoidea</taxon>
        <taxon>Aphididae</taxon>
        <taxon>Lachninae</taxon>
        <taxon>Cinara</taxon>
    </lineage>
</organism>
<proteinExistence type="predicted"/>
<protein>
    <submittedName>
        <fullName evidence="2">Uncharacterized protein</fullName>
    </submittedName>
</protein>
<name>A0A5E4MNE8_9HEMI</name>
<evidence type="ECO:0000313" key="2">
    <source>
        <dbReference type="EMBL" id="VVC33048.1"/>
    </source>
</evidence>
<evidence type="ECO:0000256" key="1">
    <source>
        <dbReference type="SAM" id="MobiDB-lite"/>
    </source>
</evidence>
<feature type="region of interest" description="Disordered" evidence="1">
    <location>
        <begin position="1"/>
        <end position="20"/>
    </location>
</feature>
<dbReference type="AlphaFoldDB" id="A0A5E4MNE8"/>